<dbReference type="Gene3D" id="3.40.50.300">
    <property type="entry name" value="P-loop containing nucleotide triphosphate hydrolases"/>
    <property type="match status" value="1"/>
</dbReference>
<keyword evidence="7" id="KW-0408">Iron</keyword>
<dbReference type="FunFam" id="3.40.50.300:FF:000134">
    <property type="entry name" value="Iron-enterobactin ABC transporter ATP-binding protein"/>
    <property type="match status" value="1"/>
</dbReference>
<evidence type="ECO:0000256" key="5">
    <source>
        <dbReference type="ARBA" id="ARBA00022741"/>
    </source>
</evidence>
<dbReference type="GO" id="GO:0005524">
    <property type="term" value="F:ATP binding"/>
    <property type="evidence" value="ECO:0007669"/>
    <property type="project" value="UniProtKB-KW"/>
</dbReference>
<dbReference type="InterPro" id="IPR027417">
    <property type="entry name" value="P-loop_NTPase"/>
</dbReference>
<dbReference type="EMBL" id="ASSY01000004">
    <property type="protein sequence ID" value="EOS52798.1"/>
    <property type="molecule type" value="Genomic_DNA"/>
</dbReference>
<dbReference type="GO" id="GO:0016887">
    <property type="term" value="F:ATP hydrolysis activity"/>
    <property type="evidence" value="ECO:0007669"/>
    <property type="project" value="InterPro"/>
</dbReference>
<evidence type="ECO:0000313" key="11">
    <source>
        <dbReference type="EMBL" id="EOS52798.1"/>
    </source>
</evidence>
<dbReference type="Pfam" id="PF00005">
    <property type="entry name" value="ABC_tran"/>
    <property type="match status" value="1"/>
</dbReference>
<evidence type="ECO:0000256" key="6">
    <source>
        <dbReference type="ARBA" id="ARBA00022840"/>
    </source>
</evidence>
<dbReference type="InterPro" id="IPR003439">
    <property type="entry name" value="ABC_transporter-like_ATP-bd"/>
</dbReference>
<dbReference type="RefSeq" id="WP_016308460.1">
    <property type="nucleotide sequence ID" value="NZ_KE159646.1"/>
</dbReference>
<evidence type="ECO:0000256" key="4">
    <source>
        <dbReference type="ARBA" id="ARBA00022496"/>
    </source>
</evidence>
<dbReference type="InterPro" id="IPR017871">
    <property type="entry name" value="ABC_transporter-like_CS"/>
</dbReference>
<gene>
    <name evidence="11" type="ORF">C811_00212</name>
</gene>
<evidence type="ECO:0000259" key="10">
    <source>
        <dbReference type="PROSITE" id="PS50893"/>
    </source>
</evidence>
<keyword evidence="2" id="KW-0813">Transport</keyword>
<dbReference type="PANTHER" id="PTHR42771">
    <property type="entry name" value="IRON(3+)-HYDROXAMATE IMPORT ATP-BINDING PROTEIN FHUC"/>
    <property type="match status" value="1"/>
</dbReference>
<dbReference type="SUPFAM" id="SSF52540">
    <property type="entry name" value="P-loop containing nucleoside triphosphate hydrolases"/>
    <property type="match status" value="1"/>
</dbReference>
<comment type="caution">
    <text evidence="11">The sequence shown here is derived from an EMBL/GenBank/DDBJ whole genome shotgun (WGS) entry which is preliminary data.</text>
</comment>
<dbReference type="CDD" id="cd03214">
    <property type="entry name" value="ABC_Iron-Siderophores_B12_Hemin"/>
    <property type="match status" value="1"/>
</dbReference>
<protein>
    <recommendedName>
        <fullName evidence="10">ABC transporter domain-containing protein</fullName>
    </recommendedName>
</protein>
<evidence type="ECO:0000256" key="9">
    <source>
        <dbReference type="ARBA" id="ARBA00023136"/>
    </source>
</evidence>
<dbReference type="InterPro" id="IPR051535">
    <property type="entry name" value="Siderophore_ABC-ATPase"/>
</dbReference>
<evidence type="ECO:0000256" key="3">
    <source>
        <dbReference type="ARBA" id="ARBA00022475"/>
    </source>
</evidence>
<dbReference type="PANTHER" id="PTHR42771:SF2">
    <property type="entry name" value="IRON(3+)-HYDROXAMATE IMPORT ATP-BINDING PROTEIN FHUC"/>
    <property type="match status" value="1"/>
</dbReference>
<dbReference type="eggNOG" id="COG1120">
    <property type="taxonomic scope" value="Bacteria"/>
</dbReference>
<keyword evidence="6" id="KW-0067">ATP-binding</keyword>
<sequence length="282" mass="30442">MTEHAAKTEAADGAPAQAQLCAIRYDNVAFSYKPGAPFIEGLSARIESGSVTSIIGPNGCGKSTLVKLASGLLRPASGRVEVKGRDTGSLSARERARELAVLAQSSRVPPVSVEALVALGRHPHTGMGGRLGPRDRERVEAALERAGVARFRDHDVRKLSGGERQRAFVAMTLAQDTDLIVLDEPTTYLDINACHDLMALVHDLNRRDGKTVAMVIHDLDLALRYSDRLVVMERGRVTAEGSAEEVLAAGAIERAFSMDVCPHERHRSDGAVDRGYVLYPRL</sequence>
<evidence type="ECO:0000313" key="12">
    <source>
        <dbReference type="Proteomes" id="UP000014204"/>
    </source>
</evidence>
<accession>R9L2S8</accession>
<keyword evidence="3" id="KW-1003">Cell membrane</keyword>
<evidence type="ECO:0000256" key="8">
    <source>
        <dbReference type="ARBA" id="ARBA00023065"/>
    </source>
</evidence>
<keyword evidence="9" id="KW-0472">Membrane</keyword>
<organism evidence="11 12">
    <name type="scientific">Adlercreutzia caecimuris B7</name>
    <dbReference type="NCBI Taxonomy" id="1235794"/>
    <lineage>
        <taxon>Bacteria</taxon>
        <taxon>Bacillati</taxon>
        <taxon>Actinomycetota</taxon>
        <taxon>Coriobacteriia</taxon>
        <taxon>Eggerthellales</taxon>
        <taxon>Eggerthellaceae</taxon>
        <taxon>Adlercreutzia</taxon>
    </lineage>
</organism>
<evidence type="ECO:0000256" key="1">
    <source>
        <dbReference type="ARBA" id="ARBA00004202"/>
    </source>
</evidence>
<evidence type="ECO:0000256" key="7">
    <source>
        <dbReference type="ARBA" id="ARBA00023004"/>
    </source>
</evidence>
<proteinExistence type="predicted"/>
<dbReference type="Proteomes" id="UP000014204">
    <property type="component" value="Unassembled WGS sequence"/>
</dbReference>
<dbReference type="STRING" id="1235794.C811_00212"/>
<dbReference type="GO" id="GO:0005886">
    <property type="term" value="C:plasma membrane"/>
    <property type="evidence" value="ECO:0007669"/>
    <property type="project" value="UniProtKB-SubCell"/>
</dbReference>
<dbReference type="GO" id="GO:0006826">
    <property type="term" value="P:iron ion transport"/>
    <property type="evidence" value="ECO:0007669"/>
    <property type="project" value="UniProtKB-KW"/>
</dbReference>
<name>R9L2S8_9ACTN</name>
<dbReference type="PROSITE" id="PS00211">
    <property type="entry name" value="ABC_TRANSPORTER_1"/>
    <property type="match status" value="1"/>
</dbReference>
<keyword evidence="12" id="KW-1185">Reference proteome</keyword>
<reference evidence="11 12" key="1">
    <citation type="submission" date="2013-04" db="EMBL/GenBank/DDBJ databases">
        <title>The Genome Sequence of Enterorhabdus caecimuris B7.</title>
        <authorList>
            <consortium name="The Broad Institute Genomics Platform"/>
            <consortium name="The Broad Institute Genome Sequencing Center for Infectious Disease"/>
            <person name="Earl A."/>
            <person name="Xavier R."/>
            <person name="Elson C."/>
            <person name="Duck W."/>
            <person name="Walker B."/>
            <person name="Young S."/>
            <person name="Zeng Q."/>
            <person name="Gargeya S."/>
            <person name="Fitzgerald M."/>
            <person name="Haas B."/>
            <person name="Abouelleil A."/>
            <person name="Allen A.W."/>
            <person name="Alvarado L."/>
            <person name="Arachchi H.M."/>
            <person name="Berlin A.M."/>
            <person name="Chapman S.B."/>
            <person name="Gainer-Dewar J."/>
            <person name="Goldberg J."/>
            <person name="Griggs A."/>
            <person name="Gujja S."/>
            <person name="Hansen M."/>
            <person name="Howarth C."/>
            <person name="Imamovic A."/>
            <person name="Ireland A."/>
            <person name="Larimer J."/>
            <person name="McCowan C."/>
            <person name="Murphy C."/>
            <person name="Pearson M."/>
            <person name="Poon T.W."/>
            <person name="Priest M."/>
            <person name="Roberts A."/>
            <person name="Saif S."/>
            <person name="Shea T."/>
            <person name="Sisk P."/>
            <person name="Sykes S."/>
            <person name="Wortman J."/>
            <person name="Nusbaum C."/>
            <person name="Birren B."/>
        </authorList>
    </citation>
    <scope>NUCLEOTIDE SEQUENCE [LARGE SCALE GENOMIC DNA]</scope>
    <source>
        <strain evidence="11 12">B7</strain>
    </source>
</reference>
<dbReference type="HOGENOM" id="CLU_000604_1_11_11"/>
<evidence type="ECO:0000256" key="2">
    <source>
        <dbReference type="ARBA" id="ARBA00022448"/>
    </source>
</evidence>
<dbReference type="InterPro" id="IPR003593">
    <property type="entry name" value="AAA+_ATPase"/>
</dbReference>
<dbReference type="SMART" id="SM00382">
    <property type="entry name" value="AAA"/>
    <property type="match status" value="1"/>
</dbReference>
<comment type="subcellular location">
    <subcellularLocation>
        <location evidence="1">Cell membrane</location>
        <topology evidence="1">Peripheral membrane protein</topology>
    </subcellularLocation>
</comment>
<dbReference type="PROSITE" id="PS50893">
    <property type="entry name" value="ABC_TRANSPORTER_2"/>
    <property type="match status" value="1"/>
</dbReference>
<feature type="domain" description="ABC transporter" evidence="10">
    <location>
        <begin position="23"/>
        <end position="259"/>
    </location>
</feature>
<keyword evidence="4" id="KW-0410">Iron transport</keyword>
<dbReference type="AlphaFoldDB" id="R9L2S8"/>
<keyword evidence="8" id="KW-0406">Ion transport</keyword>
<keyword evidence="5" id="KW-0547">Nucleotide-binding</keyword>
<dbReference type="GeneID" id="82189586"/>